<dbReference type="Proteomes" id="UP000008281">
    <property type="component" value="Unassembled WGS sequence"/>
</dbReference>
<dbReference type="GO" id="GO:0003964">
    <property type="term" value="F:RNA-directed DNA polymerase activity"/>
    <property type="evidence" value="ECO:0007669"/>
    <property type="project" value="UniProtKB-EC"/>
</dbReference>
<dbReference type="Pfam" id="PF17921">
    <property type="entry name" value="Integrase_H2C2"/>
    <property type="match status" value="1"/>
</dbReference>
<dbReference type="PROSITE" id="PS50994">
    <property type="entry name" value="INTEGRASE"/>
    <property type="match status" value="1"/>
</dbReference>
<dbReference type="OrthoDB" id="5851910at2759"/>
<dbReference type="STRING" id="31234.E3MLF4"/>
<dbReference type="AlphaFoldDB" id="E3MLF4"/>
<dbReference type="FunFam" id="3.30.420.10:FF:000063">
    <property type="entry name" value="Retrovirus-related Pol polyprotein from transposon 297-like Protein"/>
    <property type="match status" value="1"/>
</dbReference>
<dbReference type="Gene3D" id="1.10.340.70">
    <property type="match status" value="1"/>
</dbReference>
<protein>
    <recommendedName>
        <fullName evidence="1">RNA-directed DNA polymerase</fullName>
        <ecNumber evidence="1">2.7.7.49</ecNumber>
    </recommendedName>
</protein>
<dbReference type="EC" id="2.7.7.49" evidence="1"/>
<feature type="compositionally biased region" description="Polar residues" evidence="3">
    <location>
        <begin position="771"/>
        <end position="792"/>
    </location>
</feature>
<dbReference type="eggNOG" id="KOG0017">
    <property type="taxonomic scope" value="Eukaryota"/>
</dbReference>
<dbReference type="GO" id="GO:0015074">
    <property type="term" value="P:DNA integration"/>
    <property type="evidence" value="ECO:0007669"/>
    <property type="project" value="InterPro"/>
</dbReference>
<evidence type="ECO:0000256" key="2">
    <source>
        <dbReference type="SAM" id="Coils"/>
    </source>
</evidence>
<dbReference type="SUPFAM" id="SSF53098">
    <property type="entry name" value="Ribonuclease H-like"/>
    <property type="match status" value="1"/>
</dbReference>
<evidence type="ECO:0000313" key="5">
    <source>
        <dbReference type="EMBL" id="EFP04424.1"/>
    </source>
</evidence>
<dbReference type="HOGENOM" id="CLU_354604_0_0_1"/>
<dbReference type="InterPro" id="IPR050951">
    <property type="entry name" value="Retrovirus_Pol_polyprotein"/>
</dbReference>
<feature type="coiled-coil region" evidence="2">
    <location>
        <begin position="698"/>
        <end position="745"/>
    </location>
</feature>
<feature type="compositionally biased region" description="Basic residues" evidence="3">
    <location>
        <begin position="440"/>
        <end position="451"/>
    </location>
</feature>
<feature type="compositionally biased region" description="Low complexity" evidence="3">
    <location>
        <begin position="479"/>
        <end position="489"/>
    </location>
</feature>
<reference evidence="5" key="1">
    <citation type="submission" date="2007-07" db="EMBL/GenBank/DDBJ databases">
        <title>PCAP assembly of the Caenorhabditis remanei genome.</title>
        <authorList>
            <consortium name="The Caenorhabditis remanei Sequencing Consortium"/>
            <person name="Wilson R.K."/>
        </authorList>
    </citation>
    <scope>NUCLEOTIDE SEQUENCE [LARGE SCALE GENOMIC DNA]</scope>
    <source>
        <strain evidence="5">PB4641</strain>
    </source>
</reference>
<proteinExistence type="predicted"/>
<dbReference type="InterPro" id="IPR001584">
    <property type="entry name" value="Integrase_cat-core"/>
</dbReference>
<dbReference type="GO" id="GO:0003676">
    <property type="term" value="F:nucleic acid binding"/>
    <property type="evidence" value="ECO:0007669"/>
    <property type="project" value="InterPro"/>
</dbReference>
<evidence type="ECO:0000256" key="1">
    <source>
        <dbReference type="ARBA" id="ARBA00012493"/>
    </source>
</evidence>
<dbReference type="InterPro" id="IPR036397">
    <property type="entry name" value="RNaseH_sf"/>
</dbReference>
<dbReference type="Pfam" id="PF00665">
    <property type="entry name" value="rve"/>
    <property type="match status" value="1"/>
</dbReference>
<feature type="region of interest" description="Disordered" evidence="3">
    <location>
        <begin position="768"/>
        <end position="792"/>
    </location>
</feature>
<evidence type="ECO:0000259" key="4">
    <source>
        <dbReference type="PROSITE" id="PS50994"/>
    </source>
</evidence>
<dbReference type="InterPro" id="IPR041588">
    <property type="entry name" value="Integrase_H2C2"/>
</dbReference>
<organism evidence="6">
    <name type="scientific">Caenorhabditis remanei</name>
    <name type="common">Caenorhabditis vulgaris</name>
    <dbReference type="NCBI Taxonomy" id="31234"/>
    <lineage>
        <taxon>Eukaryota</taxon>
        <taxon>Metazoa</taxon>
        <taxon>Ecdysozoa</taxon>
        <taxon>Nematoda</taxon>
        <taxon>Chromadorea</taxon>
        <taxon>Rhabditida</taxon>
        <taxon>Rhabditina</taxon>
        <taxon>Rhabditomorpha</taxon>
        <taxon>Rhabditoidea</taxon>
        <taxon>Rhabditidae</taxon>
        <taxon>Peloderinae</taxon>
        <taxon>Caenorhabditis</taxon>
    </lineage>
</organism>
<dbReference type="InterPro" id="IPR012337">
    <property type="entry name" value="RNaseH-like_sf"/>
</dbReference>
<keyword evidence="2" id="KW-0175">Coiled coil</keyword>
<evidence type="ECO:0000313" key="6">
    <source>
        <dbReference type="Proteomes" id="UP000008281"/>
    </source>
</evidence>
<feature type="compositionally biased region" description="Low complexity" evidence="3">
    <location>
        <begin position="404"/>
        <end position="422"/>
    </location>
</feature>
<accession>E3MLF4</accession>
<evidence type="ECO:0000256" key="3">
    <source>
        <dbReference type="SAM" id="MobiDB-lite"/>
    </source>
</evidence>
<dbReference type="InParanoid" id="E3MLF4"/>
<keyword evidence="6" id="KW-1185">Reference proteome</keyword>
<dbReference type="PANTHER" id="PTHR37984:SF5">
    <property type="entry name" value="PROTEIN NYNRIN-LIKE"/>
    <property type="match status" value="1"/>
</dbReference>
<dbReference type="PANTHER" id="PTHR37984">
    <property type="entry name" value="PROTEIN CBG26694"/>
    <property type="match status" value="1"/>
</dbReference>
<name>E3MLF4_CAERE</name>
<feature type="region of interest" description="Disordered" evidence="3">
    <location>
        <begin position="402"/>
        <end position="520"/>
    </location>
</feature>
<feature type="domain" description="Integrase catalytic" evidence="4">
    <location>
        <begin position="119"/>
        <end position="272"/>
    </location>
</feature>
<dbReference type="Gene3D" id="3.30.420.10">
    <property type="entry name" value="Ribonuclease H-like superfamily/Ribonuclease H"/>
    <property type="match status" value="1"/>
</dbReference>
<gene>
    <name evidence="5" type="ORF">CRE_25681</name>
</gene>
<sequence>MGEEKLAFAKELTETLRMFREQMVASAEIQQQQMAENRRLHEEIKKFMETEITFGYGKNAVLSLLHEGHPGIIKMKQKARAFVFWRGLDREVERMVQHCSRCQEQSKMPIVAPLNPWPAPEKPWIRIHVDYAGPVDGNYLLVVVDGLSKYAEVKMTKSILAVATVDLLEEIFCVHGFPELIMSDNGSQFTSALFKNMCKNHGIQHTTTATYYPRSNGAAERMVDTLKRGLTKLKGSGSITKQLLSRFLFHYRNTPHAALNGRTPAEIHFNRAIRTTMSLLLPRAENHQKAALSNYQAKMKNQYDTHNAARKIFSGVVRRRYGNVLYEVQIGDRLHRCHVNQLRQRVGDKNITRLPISSDSDFLFGGGARVDGSGSSGQSLAQSEVNYELNVSRDYDRRAQESLPISTSATATTTTSTAISPTRLPDISPQARPTADPSHSLRRSQRPRRAPNRYDPCSEPQHGIRNARGSSRPDHPAARARGIAPASARRGQHNSSARGEDQSCMEVKTSYPEVGSRKSEVGSRKVKLPDQSQCSVFMLSTVFLILFIYLPCQQEIVNTTLKLQISRMCLNCDLLCMTTNSPVWNPAKILFEQFSKMKQFDEGQQPFERNPEKCGRGSLSKKSRIVGELRNKKETKDKLQMFQSLEDTRTKIDSTLMRAQWAIREMRRQSRTAKSLVESGVDEQEVADTGMQAYGIDLEEEKKSLEYLEQDVERERVSEKVEMKIEEIQQTSEAVEKKMDNVQEDIRKRLSSVEEVQKAGLSSAEEVQKASALQSTDNQVRIVSKETGTSPC</sequence>
<dbReference type="EMBL" id="DS268454">
    <property type="protein sequence ID" value="EFP04424.1"/>
    <property type="molecule type" value="Genomic_DNA"/>
</dbReference>